<dbReference type="EMBL" id="QNRK01000001">
    <property type="protein sequence ID" value="RBP18412.1"/>
    <property type="molecule type" value="Genomic_DNA"/>
</dbReference>
<dbReference type="Proteomes" id="UP000253529">
    <property type="component" value="Unassembled WGS sequence"/>
</dbReference>
<dbReference type="InterPro" id="IPR011050">
    <property type="entry name" value="Pectin_lyase_fold/virulence"/>
</dbReference>
<evidence type="ECO:0000313" key="2">
    <source>
        <dbReference type="Proteomes" id="UP000253529"/>
    </source>
</evidence>
<keyword evidence="2" id="KW-1185">Reference proteome</keyword>
<name>A0A366FUQ1_9HYPH</name>
<reference evidence="1 2" key="1">
    <citation type="submission" date="2018-06" db="EMBL/GenBank/DDBJ databases">
        <title>Genomic Encyclopedia of Type Strains, Phase IV (KMG-IV): sequencing the most valuable type-strain genomes for metagenomic binning, comparative biology and taxonomic classification.</title>
        <authorList>
            <person name="Goeker M."/>
        </authorList>
    </citation>
    <scope>NUCLEOTIDE SEQUENCE [LARGE SCALE GENOMIC DNA]</scope>
    <source>
        <strain evidence="1 2">DSM 24875</strain>
    </source>
</reference>
<evidence type="ECO:0000313" key="1">
    <source>
        <dbReference type="EMBL" id="RBP18412.1"/>
    </source>
</evidence>
<feature type="non-terminal residue" evidence="1">
    <location>
        <position position="1"/>
    </location>
</feature>
<gene>
    <name evidence="1" type="ORF">DFR50_101360</name>
</gene>
<organism evidence="1 2">
    <name type="scientific">Roseiarcus fermentans</name>
    <dbReference type="NCBI Taxonomy" id="1473586"/>
    <lineage>
        <taxon>Bacteria</taxon>
        <taxon>Pseudomonadati</taxon>
        <taxon>Pseudomonadota</taxon>
        <taxon>Alphaproteobacteria</taxon>
        <taxon>Hyphomicrobiales</taxon>
        <taxon>Roseiarcaceae</taxon>
        <taxon>Roseiarcus</taxon>
    </lineage>
</organism>
<protein>
    <submittedName>
        <fullName evidence="1">Uncharacterized protein</fullName>
    </submittedName>
</protein>
<proteinExistence type="predicted"/>
<accession>A0A366FUQ1</accession>
<dbReference type="SUPFAM" id="SSF51126">
    <property type="entry name" value="Pectin lyase-like"/>
    <property type="match status" value="1"/>
</dbReference>
<comment type="caution">
    <text evidence="1">The sequence shown here is derived from an EMBL/GenBank/DDBJ whole genome shotgun (WGS) entry which is preliminary data.</text>
</comment>
<sequence length="1287" mass="123924">FTGAGFTANAGTFNLSYTNALTFGAFANSGTFGLGGTESLTETADFTNSGALYLDTAYGDGGGNLTIDGTLANTGTVQVGSGYNNLSAATTLTLGGLTSASGAGFAVYGSASHAATVTVDGAVGNAGTLTLGAYSVFTVGAGGVFTQTGGTTTVGVNAAFTAATIDVDGGTFVVNATTFSNTGKLTAASGGVITLTGGLANLAGGTLTGGSYEADAGSTLQLPNNAPIVTDDAVVILSGAGSAIEDYNTATSSFSAIDQTLLTIGAGGQFQLLAGRNWTTAAAPIKNQGLIQLGGGKITSSGAGASLTDATGSRLLGFGTVTATSFSNAGTIEASGGTLTLTNAVTGSGALQIDAGANLVLASKTATTTNAANFHGAGATLTLANPTGLSGTIGGFGLADAIALAGVTANGATVNASNQLLVTENGVTVDTLKLAASYSGFTFLTQSYAGGTDVIALPVPATVADYLAQTALYDKIAGGFAVSDTAANIAAGLNVLNDTHINAITISNNSAVQVSVAQLSSDATAIGKLANQNGTPYQLTISDTAANVSNGLDALTSAHISAIKISNNAAVQVSIAQLSSDATAIGKLANLNGKPYQLAIADTAAHIAGDLDSLNVAAHISAIMISDNGAVTVSVAQLSSDATAIGKLANLNGKPYQLAVSDTAANVSKGLNGLNGAHIGAITIADNGAVTVSVAQLSSDATAIGKFANLNGTPYQLAIADTAANISKGLNALNGAHVGAITISDNGAVTVSVAQTSGDATAIGKFANQNGTPYQLAISDTATNIANGLNALNGAHIGAITIANNGAVKVSVAQLSSDATAIGKLANQNGTPYQLAIADTATNITAALATLEADVGHIASIAASPGPVTVSEATWAADQTVLDKTVGGFAVSDSLPTIVSNLGALDGDSHIASIAATSGVATLSAGVIAAPAFSISGAGTALTVSESLADKGRFSIGAGSTLSVSTGDTLTLSGTTTLAGALTGAGALVTAGGTTTLAAGASLKTAQWTIAGAGANVAVAGNAAYAGTFSAGSGDTLTLSGGNLTLSGAASLSGATIAGGAHTLTAAGTTAVSNLTIGGTTTFDNAKTLTESGGSVTLGDAAGDVASLVNASTGTWNIIDNSGIALGASPSSMIVNNGLFEKTGAGTSAIAATFDDAHSLLVSSGTLDFQGAVTGTGAATIQGAATLEFDSTLAAGQSIAFSGVGGTLDLADPAGYAGSSIGGFLKGDTVDLAGAWTVSSFQENATGTIGTLTMSNGASQVALEFAGAFSQSSFTIASGGTTIVGHS</sequence>
<dbReference type="RefSeq" id="WP_170152999.1">
    <property type="nucleotide sequence ID" value="NZ_QNRK01000001.1"/>
</dbReference>